<dbReference type="FunFam" id="3.30.200.20:FF:000511">
    <property type="entry name" value="Leucine-rich receptor-like protein kinase family protein"/>
    <property type="match status" value="1"/>
</dbReference>
<name>A0A6I9UFC5_SESIN</name>
<evidence type="ECO:0000313" key="20">
    <source>
        <dbReference type="Proteomes" id="UP000504604"/>
    </source>
</evidence>
<dbReference type="Gene3D" id="3.80.10.10">
    <property type="entry name" value="Ribonuclease Inhibitor"/>
    <property type="match status" value="5"/>
</dbReference>
<dbReference type="InterPro" id="IPR032675">
    <property type="entry name" value="LRR_dom_sf"/>
</dbReference>
<dbReference type="Pfam" id="PF13855">
    <property type="entry name" value="LRR_8"/>
    <property type="match status" value="1"/>
</dbReference>
<evidence type="ECO:0000256" key="8">
    <source>
        <dbReference type="ARBA" id="ARBA00022692"/>
    </source>
</evidence>
<proteinExistence type="inferred from homology"/>
<dbReference type="Pfam" id="PF00560">
    <property type="entry name" value="LRR_1"/>
    <property type="match status" value="3"/>
</dbReference>
<evidence type="ECO:0000256" key="1">
    <source>
        <dbReference type="ARBA" id="ARBA00004251"/>
    </source>
</evidence>
<dbReference type="PANTHER" id="PTHR48056">
    <property type="entry name" value="LRR RECEPTOR-LIKE SERINE/THREONINE-PROTEIN KINASE-RELATED"/>
    <property type="match status" value="1"/>
</dbReference>
<dbReference type="GO" id="GO:0005886">
    <property type="term" value="C:plasma membrane"/>
    <property type="evidence" value="ECO:0007669"/>
    <property type="project" value="UniProtKB-SubCell"/>
</dbReference>
<comment type="subcellular location">
    <subcellularLocation>
        <location evidence="1">Cell membrane</location>
        <topology evidence="1">Single-pass type I membrane protein</topology>
    </subcellularLocation>
</comment>
<evidence type="ECO:0000256" key="18">
    <source>
        <dbReference type="SAM" id="Phobius"/>
    </source>
</evidence>
<dbReference type="Pfam" id="PF08263">
    <property type="entry name" value="LRRNT_2"/>
    <property type="match status" value="1"/>
</dbReference>
<dbReference type="Gene3D" id="1.10.510.10">
    <property type="entry name" value="Transferase(Phosphotransferase) domain 1"/>
    <property type="match status" value="1"/>
</dbReference>
<evidence type="ECO:0000256" key="9">
    <source>
        <dbReference type="ARBA" id="ARBA00022729"/>
    </source>
</evidence>
<dbReference type="PROSITE" id="PS00108">
    <property type="entry name" value="PROTEIN_KINASE_ST"/>
    <property type="match status" value="1"/>
</dbReference>
<dbReference type="GeneID" id="105175791"/>
<evidence type="ECO:0000256" key="6">
    <source>
        <dbReference type="ARBA" id="ARBA00022614"/>
    </source>
</evidence>
<dbReference type="GO" id="GO:0005524">
    <property type="term" value="F:ATP binding"/>
    <property type="evidence" value="ECO:0007669"/>
    <property type="project" value="UniProtKB-UniRule"/>
</dbReference>
<dbReference type="InterPro" id="IPR008271">
    <property type="entry name" value="Ser/Thr_kinase_AS"/>
</dbReference>
<dbReference type="InterPro" id="IPR013210">
    <property type="entry name" value="LRR_N_plant-typ"/>
</dbReference>
<dbReference type="FunFam" id="3.80.10.10:FF:000215">
    <property type="entry name" value="Receptor-like protein kinase HSL1"/>
    <property type="match status" value="1"/>
</dbReference>
<dbReference type="SUPFAM" id="SSF56112">
    <property type="entry name" value="Protein kinase-like (PK-like)"/>
    <property type="match status" value="1"/>
</dbReference>
<dbReference type="PROSITE" id="PS00107">
    <property type="entry name" value="PROTEIN_KINASE_ATP"/>
    <property type="match status" value="1"/>
</dbReference>
<evidence type="ECO:0000256" key="15">
    <source>
        <dbReference type="ARBA" id="ARBA00023136"/>
    </source>
</evidence>
<keyword evidence="9" id="KW-0732">Signal</keyword>
<evidence type="ECO:0000256" key="7">
    <source>
        <dbReference type="ARBA" id="ARBA00022679"/>
    </source>
</evidence>
<reference evidence="21" key="1">
    <citation type="submission" date="2025-08" db="UniProtKB">
        <authorList>
            <consortium name="RefSeq"/>
        </authorList>
    </citation>
    <scope>IDENTIFICATION</scope>
</reference>
<organism evidence="20 21">
    <name type="scientific">Sesamum indicum</name>
    <name type="common">Oriental sesame</name>
    <name type="synonym">Sesamum orientale</name>
    <dbReference type="NCBI Taxonomy" id="4182"/>
    <lineage>
        <taxon>Eukaryota</taxon>
        <taxon>Viridiplantae</taxon>
        <taxon>Streptophyta</taxon>
        <taxon>Embryophyta</taxon>
        <taxon>Tracheophyta</taxon>
        <taxon>Spermatophyta</taxon>
        <taxon>Magnoliopsida</taxon>
        <taxon>eudicotyledons</taxon>
        <taxon>Gunneridae</taxon>
        <taxon>Pentapetalae</taxon>
        <taxon>asterids</taxon>
        <taxon>lamiids</taxon>
        <taxon>Lamiales</taxon>
        <taxon>Pedaliaceae</taxon>
        <taxon>Sesamum</taxon>
    </lineage>
</organism>
<evidence type="ECO:0000256" key="12">
    <source>
        <dbReference type="ARBA" id="ARBA00022777"/>
    </source>
</evidence>
<dbReference type="SMART" id="SM00369">
    <property type="entry name" value="LRR_TYP"/>
    <property type="match status" value="6"/>
</dbReference>
<dbReference type="AlphaFoldDB" id="A0A6I9UFC5"/>
<evidence type="ECO:0000256" key="2">
    <source>
        <dbReference type="ARBA" id="ARBA00008684"/>
    </source>
</evidence>
<keyword evidence="12" id="KW-0418">Kinase</keyword>
<dbReference type="GO" id="GO:0051707">
    <property type="term" value="P:response to other organism"/>
    <property type="evidence" value="ECO:0007669"/>
    <property type="project" value="UniProtKB-ARBA"/>
</dbReference>
<dbReference type="RefSeq" id="XP_011096686.1">
    <property type="nucleotide sequence ID" value="XM_011098384.2"/>
</dbReference>
<dbReference type="KEGG" id="sind:105175791"/>
<dbReference type="InterPro" id="IPR050647">
    <property type="entry name" value="Plant_LRR-RLKs"/>
</dbReference>
<evidence type="ECO:0000256" key="13">
    <source>
        <dbReference type="ARBA" id="ARBA00022840"/>
    </source>
</evidence>
<feature type="domain" description="Protein kinase" evidence="19">
    <location>
        <begin position="694"/>
        <end position="982"/>
    </location>
</feature>
<dbReference type="InterPro" id="IPR000719">
    <property type="entry name" value="Prot_kinase_dom"/>
</dbReference>
<evidence type="ECO:0000256" key="11">
    <source>
        <dbReference type="ARBA" id="ARBA00022741"/>
    </source>
</evidence>
<dbReference type="Pfam" id="PF23598">
    <property type="entry name" value="LRR_14"/>
    <property type="match status" value="1"/>
</dbReference>
<keyword evidence="14 18" id="KW-1133">Transmembrane helix</keyword>
<keyword evidence="5" id="KW-0723">Serine/threonine-protein kinase</keyword>
<keyword evidence="13 17" id="KW-0067">ATP-binding</keyword>
<keyword evidence="15 18" id="KW-0472">Membrane</keyword>
<evidence type="ECO:0000256" key="4">
    <source>
        <dbReference type="ARBA" id="ARBA00022475"/>
    </source>
</evidence>
<dbReference type="InParanoid" id="A0A6I9UFC5"/>
<evidence type="ECO:0000256" key="5">
    <source>
        <dbReference type="ARBA" id="ARBA00022527"/>
    </source>
</evidence>
<dbReference type="PANTHER" id="PTHR48056:SF20">
    <property type="entry name" value="PROTEIN KINASE DOMAIN-CONTAINING PROTEIN"/>
    <property type="match status" value="1"/>
</dbReference>
<gene>
    <name evidence="21" type="primary">LOC105175791</name>
</gene>
<keyword evidence="16" id="KW-0325">Glycoprotein</keyword>
<dbReference type="FunCoup" id="A0A6I9UFC5">
    <property type="interactions" value="476"/>
</dbReference>
<dbReference type="SUPFAM" id="SSF52047">
    <property type="entry name" value="RNI-like"/>
    <property type="match status" value="1"/>
</dbReference>
<evidence type="ECO:0000313" key="21">
    <source>
        <dbReference type="RefSeq" id="XP_011096686.1"/>
    </source>
</evidence>
<evidence type="ECO:0000256" key="14">
    <source>
        <dbReference type="ARBA" id="ARBA00022989"/>
    </source>
</evidence>
<dbReference type="GO" id="GO:0033612">
    <property type="term" value="F:receptor serine/threonine kinase binding"/>
    <property type="evidence" value="ECO:0007669"/>
    <property type="project" value="TreeGrafter"/>
</dbReference>
<feature type="binding site" evidence="17">
    <location>
        <position position="723"/>
    </location>
    <ligand>
        <name>ATP</name>
        <dbReference type="ChEBI" id="CHEBI:30616"/>
    </ligand>
</feature>
<keyword evidence="10" id="KW-0677">Repeat</keyword>
<dbReference type="EC" id="2.7.11.1" evidence="3"/>
<dbReference type="FunFam" id="3.80.10.10:FF:000234">
    <property type="entry name" value="Probable inactive receptor kinase RLK902"/>
    <property type="match status" value="1"/>
</dbReference>
<dbReference type="GO" id="GO:0009791">
    <property type="term" value="P:post-embryonic development"/>
    <property type="evidence" value="ECO:0007669"/>
    <property type="project" value="UniProtKB-ARBA"/>
</dbReference>
<evidence type="ECO:0000256" key="10">
    <source>
        <dbReference type="ARBA" id="ARBA00022737"/>
    </source>
</evidence>
<dbReference type="InterPro" id="IPR001611">
    <property type="entry name" value="Leu-rich_rpt"/>
</dbReference>
<dbReference type="FunFam" id="1.10.510.10:FF:000365">
    <property type="entry name" value="Leucine-rich repeat receptor-like serine/threonine-protein kinase At1g17230"/>
    <property type="match status" value="1"/>
</dbReference>
<keyword evidence="20" id="KW-1185">Reference proteome</keyword>
<feature type="transmembrane region" description="Helical" evidence="18">
    <location>
        <begin position="632"/>
        <end position="654"/>
    </location>
</feature>
<evidence type="ECO:0000256" key="3">
    <source>
        <dbReference type="ARBA" id="ARBA00012513"/>
    </source>
</evidence>
<dbReference type="SUPFAM" id="SSF52058">
    <property type="entry name" value="L domain-like"/>
    <property type="match status" value="1"/>
</dbReference>
<dbReference type="GO" id="GO:0006952">
    <property type="term" value="P:defense response"/>
    <property type="evidence" value="ECO:0007669"/>
    <property type="project" value="UniProtKB-ARBA"/>
</dbReference>
<keyword evidence="11 17" id="KW-0547">Nucleotide-binding</keyword>
<keyword evidence="8 18" id="KW-0812">Transmembrane</keyword>
<accession>A0A6I9UFC5</accession>
<comment type="similarity">
    <text evidence="2">Belongs to the protein kinase superfamily. Ser/Thr protein kinase family.</text>
</comment>
<dbReference type="GO" id="GO:0004674">
    <property type="term" value="F:protein serine/threonine kinase activity"/>
    <property type="evidence" value="ECO:0007669"/>
    <property type="project" value="UniProtKB-KW"/>
</dbReference>
<dbReference type="Gene3D" id="3.30.200.20">
    <property type="entry name" value="Phosphorylase Kinase, domain 1"/>
    <property type="match status" value="1"/>
</dbReference>
<keyword evidence="4" id="KW-1003">Cell membrane</keyword>
<evidence type="ECO:0000259" key="19">
    <source>
        <dbReference type="PROSITE" id="PS50011"/>
    </source>
</evidence>
<evidence type="ECO:0000256" key="17">
    <source>
        <dbReference type="PROSITE-ProRule" id="PRU10141"/>
    </source>
</evidence>
<dbReference type="PROSITE" id="PS50011">
    <property type="entry name" value="PROTEIN_KINASE_DOM"/>
    <property type="match status" value="1"/>
</dbReference>
<dbReference type="SMART" id="SM00220">
    <property type="entry name" value="S_TKc"/>
    <property type="match status" value="1"/>
</dbReference>
<evidence type="ECO:0000256" key="16">
    <source>
        <dbReference type="ARBA" id="ARBA00023180"/>
    </source>
</evidence>
<dbReference type="FunFam" id="3.80.10.10:FF:000453">
    <property type="entry name" value="Leucine-rich receptor-like protein kinase family protein"/>
    <property type="match status" value="1"/>
</dbReference>
<dbReference type="InterPro" id="IPR017441">
    <property type="entry name" value="Protein_kinase_ATP_BS"/>
</dbReference>
<dbReference type="Proteomes" id="UP000504604">
    <property type="component" value="Linkage group LG2"/>
</dbReference>
<dbReference type="InterPro" id="IPR003591">
    <property type="entry name" value="Leu-rich_rpt_typical-subtyp"/>
</dbReference>
<keyword evidence="6" id="KW-0433">Leucine-rich repeat</keyword>
<dbReference type="InterPro" id="IPR011009">
    <property type="entry name" value="Kinase-like_dom_sf"/>
</dbReference>
<sequence length="989" mass="109062">MSRLLCPSRYLQKMALQSKSPSLQILTIFLIFLSGFHLSMCLTLETQALLEFKRQLIDPLNYLESWKESDSPCHFYGITCDQETGLVTEISLDNKSLSGNISPSLSVLQNLTSLVLPSNLISGVLPSELSKCINLKVLNVSDNYLNGSVPDFSMLTNLEILDLSDNSFSGAFPSWVGNLTGLVSLGLGDNDFNEGKIPESLGNLKNLYWLYLAGSNLTGEIPESIFELEGLGTLDICKNKISGNFPTSISKLKNLFKIELYQNNLTGEIPAGLANLTLLEEFDISANQMSGTIPHELGNLKKLTVFHLFKNNFSGEIPAGFGDMQHLNAISLYRNSFTGEFPQNLGRYSPLNSIDISENKFSGAFPKYLCENGNLEKLLALENDFSGGFPDTYAECKPLVRLRISQNQLDGTIPDGIWSLPNVQVIDVSDNYFTGGISTGIGAALQLNELMLSNNRFSGELPREIGRLTQLERIYLDNNNFSGRIPSELGALKQIASLYLEANALTGLIPSELADCPRLVDLNLASNFLSGSIPSSFSKMASLNSLNLSSNRLTGPIPRNFDKLKLSSVDLSNNHLSGSIPPYFLTVAGDKAFLGNKGLCIDDDESGTKFVNSQLGFCDGKNGHKDFMKNKLVMSCVILLALVVLLGGLLLVSYRNFKHSEADKHLGDEKGINSNWKLENFQQLEFDVDEICDMDEDNLIGSGSTGKVYRVDLKKGCGTVAVKQLWKGSGVKLMEAEMDILGKIRHRNILKLYACLMKGGSNFLVFEYMANGNLFQALHTEIKAGRAELDWYQRWRIAVGAAKGIAYLHLDCCPPIIHRDIKSTNILLDEDYEAKIADFGVAKVADQVSPGGSELSCFAGTHGYIAPEMAYSIKVTEKSDVYSFGVVLLELVTGKKPIEEDYGEGKDLVYWVSTHLNNRENVQKILDHKVATELVQDDMIKVLKIATLCTSKLPNLRPSMKEVVKMLIDAEPCSFRSPDNFVKNEKAYL</sequence>
<dbReference type="InterPro" id="IPR055414">
    <property type="entry name" value="LRR_R13L4/SHOC2-like"/>
</dbReference>
<dbReference type="OrthoDB" id="676979at2759"/>
<protein>
    <recommendedName>
        <fullName evidence="3">non-specific serine/threonine protein kinase</fullName>
        <ecNumber evidence="3">2.7.11.1</ecNumber>
    </recommendedName>
</protein>
<keyword evidence="7" id="KW-0808">Transferase</keyword>
<dbReference type="Pfam" id="PF00069">
    <property type="entry name" value="Pkinase"/>
    <property type="match status" value="1"/>
</dbReference>